<evidence type="ECO:0000313" key="2">
    <source>
        <dbReference type="Proteomes" id="UP001459277"/>
    </source>
</evidence>
<dbReference type="EMBL" id="JAZDWU010000001">
    <property type="protein sequence ID" value="KAL0016357.1"/>
    <property type="molecule type" value="Genomic_DNA"/>
</dbReference>
<sequence>MVNVLKRRCMLSKEGAAEILLRLFDESEGYMTDALMVPDFSTLLTDLSVRGSAKAREKTALLMEKVMEANMDS</sequence>
<protein>
    <submittedName>
        <fullName evidence="1">Uncharacterized protein</fullName>
    </submittedName>
</protein>
<keyword evidence="2" id="KW-1185">Reference proteome</keyword>
<name>A0AAW2E022_9ROSI</name>
<dbReference type="Proteomes" id="UP001459277">
    <property type="component" value="Unassembled WGS sequence"/>
</dbReference>
<comment type="caution">
    <text evidence="1">The sequence shown here is derived from an EMBL/GenBank/DDBJ whole genome shotgun (WGS) entry which is preliminary data.</text>
</comment>
<reference evidence="1 2" key="1">
    <citation type="submission" date="2024-01" db="EMBL/GenBank/DDBJ databases">
        <title>A telomere-to-telomere, gap-free genome of sweet tea (Lithocarpus litseifolius).</title>
        <authorList>
            <person name="Zhou J."/>
        </authorList>
    </citation>
    <scope>NUCLEOTIDE SEQUENCE [LARGE SCALE GENOMIC DNA]</scope>
    <source>
        <strain evidence="1">Zhou-2022a</strain>
        <tissue evidence="1">Leaf</tissue>
    </source>
</reference>
<accession>A0AAW2E022</accession>
<dbReference type="AlphaFoldDB" id="A0AAW2E022"/>
<evidence type="ECO:0000313" key="1">
    <source>
        <dbReference type="EMBL" id="KAL0016357.1"/>
    </source>
</evidence>
<gene>
    <name evidence="1" type="ORF">SO802_003426</name>
</gene>
<proteinExistence type="predicted"/>
<organism evidence="1 2">
    <name type="scientific">Lithocarpus litseifolius</name>
    <dbReference type="NCBI Taxonomy" id="425828"/>
    <lineage>
        <taxon>Eukaryota</taxon>
        <taxon>Viridiplantae</taxon>
        <taxon>Streptophyta</taxon>
        <taxon>Embryophyta</taxon>
        <taxon>Tracheophyta</taxon>
        <taxon>Spermatophyta</taxon>
        <taxon>Magnoliopsida</taxon>
        <taxon>eudicotyledons</taxon>
        <taxon>Gunneridae</taxon>
        <taxon>Pentapetalae</taxon>
        <taxon>rosids</taxon>
        <taxon>fabids</taxon>
        <taxon>Fagales</taxon>
        <taxon>Fagaceae</taxon>
        <taxon>Lithocarpus</taxon>
    </lineage>
</organism>